<organism evidence="1 2">
    <name type="scientific">Enterococcus ratti</name>
    <dbReference type="NCBI Taxonomy" id="150033"/>
    <lineage>
        <taxon>Bacteria</taxon>
        <taxon>Bacillati</taxon>
        <taxon>Bacillota</taxon>
        <taxon>Bacilli</taxon>
        <taxon>Lactobacillales</taxon>
        <taxon>Enterococcaceae</taxon>
        <taxon>Enterococcus</taxon>
    </lineage>
</organism>
<dbReference type="Proteomes" id="UP000182152">
    <property type="component" value="Unassembled WGS sequence"/>
</dbReference>
<accession>A0A1L8WSF6</accession>
<name>A0A1L8WSF6_9ENTE</name>
<proteinExistence type="predicted"/>
<dbReference type="STRING" id="150033.RV14_GL000121"/>
<reference evidence="1 2" key="1">
    <citation type="submission" date="2014-12" db="EMBL/GenBank/DDBJ databases">
        <title>Draft genome sequences of 29 type strains of Enterococci.</title>
        <authorList>
            <person name="Zhong Z."/>
            <person name="Sun Z."/>
            <person name="Liu W."/>
            <person name="Zhang W."/>
            <person name="Zhang H."/>
        </authorList>
    </citation>
    <scope>NUCLEOTIDE SEQUENCE [LARGE SCALE GENOMIC DNA]</scope>
    <source>
        <strain evidence="1 2">DSM 15687</strain>
    </source>
</reference>
<dbReference type="AlphaFoldDB" id="A0A1L8WSF6"/>
<evidence type="ECO:0000313" key="2">
    <source>
        <dbReference type="Proteomes" id="UP000182152"/>
    </source>
</evidence>
<sequence>MPTNKFHRSLLKNYNHLLKTQRKLNEKKKYSLKYLLNKAKNISINDQLNGTAKSVLRHYKIEYKQSR</sequence>
<comment type="caution">
    <text evidence="1">The sequence shown here is derived from an EMBL/GenBank/DDBJ whole genome shotgun (WGS) entry which is preliminary data.</text>
</comment>
<protein>
    <submittedName>
        <fullName evidence="1">Uncharacterized protein</fullName>
    </submittedName>
</protein>
<evidence type="ECO:0000313" key="1">
    <source>
        <dbReference type="EMBL" id="OJG83944.1"/>
    </source>
</evidence>
<gene>
    <name evidence="1" type="ORF">RV14_GL000121</name>
</gene>
<keyword evidence="2" id="KW-1185">Reference proteome</keyword>
<dbReference type="EMBL" id="JXLB01000001">
    <property type="protein sequence ID" value="OJG83944.1"/>
    <property type="molecule type" value="Genomic_DNA"/>
</dbReference>